<feature type="transmembrane region" description="Helical" evidence="6">
    <location>
        <begin position="360"/>
        <end position="388"/>
    </location>
</feature>
<evidence type="ECO:0000259" key="7">
    <source>
        <dbReference type="SMART" id="SM00849"/>
    </source>
</evidence>
<evidence type="ECO:0000256" key="2">
    <source>
        <dbReference type="ARBA" id="ARBA00022475"/>
    </source>
</evidence>
<keyword evidence="5 6" id="KW-0472">Membrane</keyword>
<proteinExistence type="predicted"/>
<dbReference type="EMBL" id="CP025543">
    <property type="protein sequence ID" value="AUM62698.1"/>
    <property type="molecule type" value="Genomic_DNA"/>
</dbReference>
<dbReference type="SUPFAM" id="SSF56281">
    <property type="entry name" value="Metallo-hydrolase/oxidoreductase"/>
    <property type="match status" value="1"/>
</dbReference>
<dbReference type="Pfam" id="PF00753">
    <property type="entry name" value="Lactamase_B"/>
    <property type="match status" value="1"/>
</dbReference>
<evidence type="ECO:0000313" key="8">
    <source>
        <dbReference type="EMBL" id="AUM62698.1"/>
    </source>
</evidence>
<dbReference type="PANTHER" id="PTHR30619">
    <property type="entry name" value="DNA INTERNALIZATION/COMPETENCE PROTEIN COMEC/REC2"/>
    <property type="match status" value="1"/>
</dbReference>
<keyword evidence="2" id="KW-1003">Cell membrane</keyword>
<feature type="transmembrane region" description="Helical" evidence="6">
    <location>
        <begin position="289"/>
        <end position="316"/>
    </location>
</feature>
<dbReference type="RefSeq" id="WP_101780755.1">
    <property type="nucleotide sequence ID" value="NZ_CP025543.1"/>
</dbReference>
<keyword evidence="4 6" id="KW-1133">Transmembrane helix</keyword>
<dbReference type="InterPro" id="IPR035681">
    <property type="entry name" value="ComA-like_MBL"/>
</dbReference>
<feature type="transmembrane region" description="Helical" evidence="6">
    <location>
        <begin position="246"/>
        <end position="269"/>
    </location>
</feature>
<dbReference type="InterPro" id="IPR052159">
    <property type="entry name" value="Competence_DNA_uptake"/>
</dbReference>
<dbReference type="AlphaFoldDB" id="A0A2K9LUH2"/>
<feature type="transmembrane region" description="Helical" evidence="6">
    <location>
        <begin position="12"/>
        <end position="31"/>
    </location>
</feature>
<dbReference type="InterPro" id="IPR004477">
    <property type="entry name" value="ComEC_N"/>
</dbReference>
<dbReference type="InterPro" id="IPR001279">
    <property type="entry name" value="Metallo-B-lactamas"/>
</dbReference>
<reference evidence="8 9" key="1">
    <citation type="submission" date="2017-12" db="EMBL/GenBank/DDBJ databases">
        <title>Complete genome sequence of Spiroplasma monobiae MQ-1 (ATCC 33825).</title>
        <authorList>
            <person name="Tsai Y.-M."/>
            <person name="Lo W.-S."/>
            <person name="Wu P.-S."/>
            <person name="Cho S.-T."/>
            <person name="Kuo C.-H."/>
        </authorList>
    </citation>
    <scope>NUCLEOTIDE SEQUENCE [LARGE SCALE GENOMIC DNA]</scope>
    <source>
        <strain evidence="8 9">MQ-1</strain>
    </source>
</reference>
<dbReference type="OrthoDB" id="9761531at2"/>
<protein>
    <submittedName>
        <fullName evidence="8">Competence protein ComEC</fullName>
    </submittedName>
</protein>
<dbReference type="CDD" id="cd07731">
    <property type="entry name" value="ComA-like_MBL-fold"/>
    <property type="match status" value="1"/>
</dbReference>
<accession>A0A2K9LUH2</accession>
<evidence type="ECO:0000256" key="3">
    <source>
        <dbReference type="ARBA" id="ARBA00022692"/>
    </source>
</evidence>
<feature type="transmembrane region" description="Helical" evidence="6">
    <location>
        <begin position="37"/>
        <end position="54"/>
    </location>
</feature>
<feature type="transmembrane region" description="Helical" evidence="6">
    <location>
        <begin position="400"/>
        <end position="422"/>
    </location>
</feature>
<feature type="transmembrane region" description="Helical" evidence="6">
    <location>
        <begin position="61"/>
        <end position="79"/>
    </location>
</feature>
<dbReference type="KEGG" id="smoo:SMONO_v1c04490"/>
<dbReference type="Gene3D" id="3.60.15.10">
    <property type="entry name" value="Ribonuclease Z/Hydroxyacylglutathione hydrolase-like"/>
    <property type="match status" value="2"/>
</dbReference>
<gene>
    <name evidence="8" type="primary">comEC</name>
    <name evidence="8" type="ORF">SMONO_v1c04490</name>
</gene>
<dbReference type="PANTHER" id="PTHR30619:SF7">
    <property type="entry name" value="BETA-LACTAMASE DOMAIN PROTEIN"/>
    <property type="match status" value="1"/>
</dbReference>
<keyword evidence="9" id="KW-1185">Reference proteome</keyword>
<keyword evidence="3 6" id="KW-0812">Transmembrane</keyword>
<evidence type="ECO:0000256" key="6">
    <source>
        <dbReference type="SAM" id="Phobius"/>
    </source>
</evidence>
<name>A0A2K9LUH2_SPISQ</name>
<dbReference type="InterPro" id="IPR036866">
    <property type="entry name" value="RibonucZ/Hydroxyglut_hydro"/>
</dbReference>
<evidence type="ECO:0000313" key="9">
    <source>
        <dbReference type="Proteomes" id="UP000234790"/>
    </source>
</evidence>
<dbReference type="SMART" id="SM00849">
    <property type="entry name" value="Lactamase_B"/>
    <property type="match status" value="1"/>
</dbReference>
<comment type="subcellular location">
    <subcellularLocation>
        <location evidence="1">Cell membrane</location>
        <topology evidence="1">Multi-pass membrane protein</topology>
    </subcellularLocation>
</comment>
<evidence type="ECO:0000256" key="1">
    <source>
        <dbReference type="ARBA" id="ARBA00004651"/>
    </source>
</evidence>
<feature type="domain" description="Metallo-beta-lactamase" evidence="7">
    <location>
        <begin position="470"/>
        <end position="642"/>
    </location>
</feature>
<feature type="transmembrane region" description="Helical" evidence="6">
    <location>
        <begin position="328"/>
        <end position="348"/>
    </location>
</feature>
<dbReference type="NCBIfam" id="TIGR00360">
    <property type="entry name" value="ComEC_N-term"/>
    <property type="match status" value="1"/>
</dbReference>
<dbReference type="Proteomes" id="UP000234790">
    <property type="component" value="Chromosome"/>
</dbReference>
<dbReference type="Pfam" id="PF03772">
    <property type="entry name" value="Competence"/>
    <property type="match status" value="1"/>
</dbReference>
<feature type="transmembrane region" description="Helical" evidence="6">
    <location>
        <begin position="207"/>
        <end position="225"/>
    </location>
</feature>
<evidence type="ECO:0000256" key="4">
    <source>
        <dbReference type="ARBA" id="ARBA00022989"/>
    </source>
</evidence>
<evidence type="ECO:0000256" key="5">
    <source>
        <dbReference type="ARBA" id="ARBA00023136"/>
    </source>
</evidence>
<organism evidence="8 9">
    <name type="scientific">Spiroplasma monobiae MQ-1</name>
    <dbReference type="NCBI Taxonomy" id="1336748"/>
    <lineage>
        <taxon>Bacteria</taxon>
        <taxon>Bacillati</taxon>
        <taxon>Mycoplasmatota</taxon>
        <taxon>Mollicutes</taxon>
        <taxon>Entomoplasmatales</taxon>
        <taxon>Spiroplasmataceae</taxon>
        <taxon>Spiroplasma</taxon>
    </lineage>
</organism>
<dbReference type="GO" id="GO:0005886">
    <property type="term" value="C:plasma membrane"/>
    <property type="evidence" value="ECO:0007669"/>
    <property type="project" value="UniProtKB-SubCell"/>
</dbReference>
<sequence length="691" mass="81339">MQSSIVKRFLSWFTNKNYFTITFIAFICIALSREVENIYLCSAIYLIILIIFTIEIKRSYPFLIFVSLFLIWFLLFYKFDINKFFNLNFYKVVEVNSNYFLIRQFGSLYYVPVGEFKLSVGEVVSLVGEFEKVSIKGNFWEFDFNSYLLNKNVKYKIIDAVIEIKNIKSLQYFFFKIVNSTNNLTKLMFFQQKTNSLIYKNLNSYSLGYLINLSGMNVYLLSGILNKKVFAKWKNYKKYRIIPITFLFYYCYLLNFKLFLLKSCILLIIGWVEQNKKFKFSKITKLSILWIACLFINPLFIFNIGFIFSVIAFIFLKKYKNKKPATNVIYNFLIVNAVFTPVQIFYNYKIYWFSSLFEVLLIPLVTFSFITSLFFFIPFSSYILNLIYKLFYFYSKGLTYLNLTTICGSFNFIYLISYFVLFKLITSFSFDKTKIKKLIIFIFTLNCFWILQSNQFTKISPSVTMLNVGNGNSFLFQYKGKTILFDAGRGNGFSKSSLEQYLVYSGVRKIEAVFISHNHQDHFDQLGNVANTYKLKNVFYNYHLKETFNYKDLNITNFIELGNSDENDNSQVSLIEVKNKKILFTGDTTKLREYRLIKDELFLNKVKGGVDFLQVGHHGSKTSTSEVFMKVIQPKTCFISGHKSNTLDFPSKETLDTLNKYKCKTYVTNGDSSYKYKVNSEKTIKIQKNSF</sequence>